<dbReference type="RefSeq" id="WP_255974297.1">
    <property type="nucleotide sequence ID" value="NZ_JANFQF010000032.1"/>
</dbReference>
<dbReference type="InterPro" id="IPR003593">
    <property type="entry name" value="AAA+_ATPase"/>
</dbReference>
<keyword evidence="2" id="KW-0808">Transferase</keyword>
<accession>A0ABT1QN93</accession>
<evidence type="ECO:0000313" key="3">
    <source>
        <dbReference type="Proteomes" id="UP001524501"/>
    </source>
</evidence>
<dbReference type="EMBL" id="JANFQF010000032">
    <property type="protein sequence ID" value="MCQ4122562.1"/>
    <property type="molecule type" value="Genomic_DNA"/>
</dbReference>
<dbReference type="PRINTS" id="PR00988">
    <property type="entry name" value="URIDINKINASE"/>
</dbReference>
<evidence type="ECO:0000313" key="2">
    <source>
        <dbReference type="EMBL" id="MCQ4122562.1"/>
    </source>
</evidence>
<gene>
    <name evidence="2" type="ORF">NOF53_25965</name>
</gene>
<sequence>MDNHAIADSADPERLARRVLELRVPGQRLIIGVTGPPGTGKSTLVHQVVAALPGRVPTVVVPMDGFHLSNTVLRALGLEDHKGAIATFDDAGYAVLLERLRRRDEDVVYVPDFDHAVGDPVAAAIPVPRAVDVVFTEGNYLLAASGAWPRARTMMDEVWYLDTPRELRLSRLIDRHRAAGKSGPAAHAWAHGTDEINASMVAETRGHADLVIVNR</sequence>
<feature type="domain" description="AAA+ ATPase" evidence="1">
    <location>
        <begin position="27"/>
        <end position="165"/>
    </location>
</feature>
<dbReference type="Pfam" id="PF00485">
    <property type="entry name" value="PRK"/>
    <property type="match status" value="1"/>
</dbReference>
<dbReference type="InterPro" id="IPR006083">
    <property type="entry name" value="PRK/URK"/>
</dbReference>
<comment type="caution">
    <text evidence="2">The sequence shown here is derived from an EMBL/GenBank/DDBJ whole genome shotgun (WGS) entry which is preliminary data.</text>
</comment>
<evidence type="ECO:0000259" key="1">
    <source>
        <dbReference type="SMART" id="SM00382"/>
    </source>
</evidence>
<reference evidence="2 3" key="1">
    <citation type="submission" date="2022-07" db="EMBL/GenBank/DDBJ databases">
        <title>Degradation activity of malathion, p-nitrophenol and potential low-temperature adaptation strategy of Rhodococcus sp. FXJ9.536.</title>
        <authorList>
            <person name="Huang J."/>
            <person name="Huang Y."/>
        </authorList>
    </citation>
    <scope>NUCLEOTIDE SEQUENCE [LARGE SCALE GENOMIC DNA]</scope>
    <source>
        <strain evidence="2 3">FXJ9.536</strain>
    </source>
</reference>
<dbReference type="PANTHER" id="PTHR10285">
    <property type="entry name" value="URIDINE KINASE"/>
    <property type="match status" value="1"/>
</dbReference>
<dbReference type="SUPFAM" id="SSF52540">
    <property type="entry name" value="P-loop containing nucleoside triphosphate hydrolases"/>
    <property type="match status" value="1"/>
</dbReference>
<dbReference type="SMART" id="SM00382">
    <property type="entry name" value="AAA"/>
    <property type="match status" value="1"/>
</dbReference>
<dbReference type="NCBIfam" id="NF006743">
    <property type="entry name" value="PRK09270.1-2"/>
    <property type="match status" value="1"/>
</dbReference>
<dbReference type="GO" id="GO:0016301">
    <property type="term" value="F:kinase activity"/>
    <property type="evidence" value="ECO:0007669"/>
    <property type="project" value="UniProtKB-KW"/>
</dbReference>
<keyword evidence="3" id="KW-1185">Reference proteome</keyword>
<dbReference type="Proteomes" id="UP001524501">
    <property type="component" value="Unassembled WGS sequence"/>
</dbReference>
<keyword evidence="2" id="KW-0418">Kinase</keyword>
<dbReference type="Gene3D" id="3.40.50.300">
    <property type="entry name" value="P-loop containing nucleotide triphosphate hydrolases"/>
    <property type="match status" value="2"/>
</dbReference>
<protein>
    <submittedName>
        <fullName evidence="2">Nucleoside/nucleotide kinase family protein</fullName>
    </submittedName>
</protein>
<name>A0ABT1QN93_9NOCA</name>
<proteinExistence type="predicted"/>
<organism evidence="2 3">
    <name type="scientific">Rhodococcus tibetensis</name>
    <dbReference type="NCBI Taxonomy" id="2965064"/>
    <lineage>
        <taxon>Bacteria</taxon>
        <taxon>Bacillati</taxon>
        <taxon>Actinomycetota</taxon>
        <taxon>Actinomycetes</taxon>
        <taxon>Mycobacteriales</taxon>
        <taxon>Nocardiaceae</taxon>
        <taxon>Rhodococcus</taxon>
    </lineage>
</organism>
<dbReference type="InterPro" id="IPR027417">
    <property type="entry name" value="P-loop_NTPase"/>
</dbReference>